<evidence type="ECO:0000313" key="2">
    <source>
        <dbReference type="Proteomes" id="UP000593562"/>
    </source>
</evidence>
<evidence type="ECO:0000313" key="1">
    <source>
        <dbReference type="EMBL" id="KAF5750211.1"/>
    </source>
</evidence>
<name>A0A7J7DV85_TRIWF</name>
<dbReference type="Proteomes" id="UP000593562">
    <property type="component" value="Unassembled WGS sequence"/>
</dbReference>
<sequence length="100" mass="11040">MAALCWIWSSLVAKETKSYGPQKKESYGASYRPNLHSPCMLLIEAKIHNSQSPSSHRVLKDLAGKLLGRTHRREKGSGPSVQIKSSIGSPCIELMKLQCC</sequence>
<protein>
    <submittedName>
        <fullName evidence="1">Uncharacterized protein</fullName>
    </submittedName>
</protein>
<comment type="caution">
    <text evidence="1">The sequence shown here is derived from an EMBL/GenBank/DDBJ whole genome shotgun (WGS) entry which is preliminary data.</text>
</comment>
<dbReference type="EMBL" id="JAAARO010000003">
    <property type="protein sequence ID" value="KAF5750211.1"/>
    <property type="molecule type" value="Genomic_DNA"/>
</dbReference>
<gene>
    <name evidence="1" type="ORF">HS088_TW03G00544</name>
</gene>
<organism evidence="1 2">
    <name type="scientific">Tripterygium wilfordii</name>
    <name type="common">Thunder God vine</name>
    <dbReference type="NCBI Taxonomy" id="458696"/>
    <lineage>
        <taxon>Eukaryota</taxon>
        <taxon>Viridiplantae</taxon>
        <taxon>Streptophyta</taxon>
        <taxon>Embryophyta</taxon>
        <taxon>Tracheophyta</taxon>
        <taxon>Spermatophyta</taxon>
        <taxon>Magnoliopsida</taxon>
        <taxon>eudicotyledons</taxon>
        <taxon>Gunneridae</taxon>
        <taxon>Pentapetalae</taxon>
        <taxon>rosids</taxon>
        <taxon>fabids</taxon>
        <taxon>Celastrales</taxon>
        <taxon>Celastraceae</taxon>
        <taxon>Tripterygium</taxon>
    </lineage>
</organism>
<proteinExistence type="predicted"/>
<dbReference type="AlphaFoldDB" id="A0A7J7DV85"/>
<reference evidence="1 2" key="1">
    <citation type="journal article" date="2020" name="Nat. Commun.">
        <title>Genome of Tripterygium wilfordii and identification of cytochrome P450 involved in triptolide biosynthesis.</title>
        <authorList>
            <person name="Tu L."/>
            <person name="Su P."/>
            <person name="Zhang Z."/>
            <person name="Gao L."/>
            <person name="Wang J."/>
            <person name="Hu T."/>
            <person name="Zhou J."/>
            <person name="Zhang Y."/>
            <person name="Zhao Y."/>
            <person name="Liu Y."/>
            <person name="Song Y."/>
            <person name="Tong Y."/>
            <person name="Lu Y."/>
            <person name="Yang J."/>
            <person name="Xu C."/>
            <person name="Jia M."/>
            <person name="Peters R.J."/>
            <person name="Huang L."/>
            <person name="Gao W."/>
        </authorList>
    </citation>
    <scope>NUCLEOTIDE SEQUENCE [LARGE SCALE GENOMIC DNA]</scope>
    <source>
        <strain evidence="2">cv. XIE 37</strain>
        <tissue evidence="1">Leaf</tissue>
    </source>
</reference>
<accession>A0A7J7DV85</accession>
<keyword evidence="2" id="KW-1185">Reference proteome</keyword>
<dbReference type="InParanoid" id="A0A7J7DV85"/>